<evidence type="ECO:0000256" key="2">
    <source>
        <dbReference type="ARBA" id="ARBA00004246"/>
    </source>
</evidence>
<reference evidence="16" key="1">
    <citation type="journal article" date="2016" name="Nature">
        <title>Genome evolution in the allotetraploid frog Xenopus laevis.</title>
        <authorList>
            <person name="Session A.M."/>
            <person name="Uno Y."/>
            <person name="Kwon T."/>
            <person name="Chapman J.A."/>
            <person name="Toyoda A."/>
            <person name="Takahashi S."/>
            <person name="Fukui A."/>
            <person name="Hikosaka A."/>
            <person name="Suzuki A."/>
            <person name="Kondo M."/>
            <person name="van Heeringen S.J."/>
            <person name="Quigley I."/>
            <person name="Heinz S."/>
            <person name="Ogino H."/>
            <person name="Ochi H."/>
            <person name="Hellsten U."/>
            <person name="Lyons J.B."/>
            <person name="Simakov O."/>
            <person name="Putnam N."/>
            <person name="Stites J."/>
            <person name="Kuroki Y."/>
            <person name="Tanaka T."/>
            <person name="Michiue T."/>
            <person name="Watanabe M."/>
            <person name="Bogdanovic O."/>
            <person name="Lister R."/>
            <person name="Georgiou G."/>
            <person name="Paranjpe S.S."/>
            <person name="van Kruijsbergen I."/>
            <person name="Shu S."/>
            <person name="Carlson J."/>
            <person name="Kinoshita T."/>
            <person name="Ohta Y."/>
            <person name="Mawaribuchi S."/>
            <person name="Jenkins J."/>
            <person name="Grimwood J."/>
            <person name="Schmutz J."/>
            <person name="Mitros T."/>
            <person name="Mozaffari S.V."/>
            <person name="Suzuki Y."/>
            <person name="Haramoto Y."/>
            <person name="Yamamoto T.S."/>
            <person name="Takagi C."/>
            <person name="Heald R."/>
            <person name="Miller K."/>
            <person name="Haudenschild C."/>
            <person name="Kitzman J."/>
            <person name="Nakayama T."/>
            <person name="Izutsu Y."/>
            <person name="Robert J."/>
            <person name="Fortriede J."/>
            <person name="Burns K."/>
            <person name="Lotay V."/>
            <person name="Karimi K."/>
            <person name="Yasuoka Y."/>
            <person name="Dichmann D.S."/>
            <person name="Flajnik M.F."/>
            <person name="Houston D.W."/>
            <person name="Shendure J."/>
            <person name="DuPasquier L."/>
            <person name="Vize P.D."/>
            <person name="Zorn A.M."/>
            <person name="Ito M."/>
            <person name="Marcotte E.M."/>
            <person name="Wallingford J.B."/>
            <person name="Ito Y."/>
            <person name="Asashima M."/>
            <person name="Ueno N."/>
            <person name="Matsuda Y."/>
            <person name="Veenstra G.J."/>
            <person name="Fujiyama A."/>
            <person name="Harland R.M."/>
            <person name="Taira M."/>
            <person name="Rokhsar D.S."/>
        </authorList>
    </citation>
    <scope>NUCLEOTIDE SEQUENCE [LARGE SCALE GENOMIC DNA]</scope>
    <source>
        <strain evidence="16">J</strain>
    </source>
</reference>
<dbReference type="Proteomes" id="UP000694892">
    <property type="component" value="Chromosome 9_10S"/>
</dbReference>
<name>A0A974BW83_XENLA</name>
<dbReference type="Pfam" id="PF00412">
    <property type="entry name" value="LIM"/>
    <property type="match status" value="4"/>
</dbReference>
<dbReference type="GO" id="GO:0005925">
    <property type="term" value="C:focal adhesion"/>
    <property type="evidence" value="ECO:0007669"/>
    <property type="project" value="UniProtKB-SubCell"/>
</dbReference>
<keyword evidence="5" id="KW-0677">Repeat</keyword>
<dbReference type="PIRSF" id="PIRSF037881">
    <property type="entry name" value="Leupaxin"/>
    <property type="match status" value="1"/>
</dbReference>
<dbReference type="FunFam" id="2.10.110.10:FF:000018">
    <property type="entry name" value="Paxillin isoform 1"/>
    <property type="match status" value="1"/>
</dbReference>
<dbReference type="FunFam" id="2.10.110.10:FF:000201">
    <property type="entry name" value="Transforming growth factor beta 1-induced transcript 1"/>
    <property type="match status" value="1"/>
</dbReference>
<evidence type="ECO:0000256" key="11">
    <source>
        <dbReference type="PROSITE-ProRule" id="PRU00125"/>
    </source>
</evidence>
<keyword evidence="9" id="KW-0206">Cytoskeleton</keyword>
<organism evidence="15 16">
    <name type="scientific">Xenopus laevis</name>
    <name type="common">African clawed frog</name>
    <dbReference type="NCBI Taxonomy" id="8355"/>
    <lineage>
        <taxon>Eukaryota</taxon>
        <taxon>Metazoa</taxon>
        <taxon>Chordata</taxon>
        <taxon>Craniata</taxon>
        <taxon>Vertebrata</taxon>
        <taxon>Euteleostomi</taxon>
        <taxon>Amphibia</taxon>
        <taxon>Batrachia</taxon>
        <taxon>Anura</taxon>
        <taxon>Pipoidea</taxon>
        <taxon>Pipidae</taxon>
        <taxon>Xenopodinae</taxon>
        <taxon>Xenopus</taxon>
        <taxon>Xenopus</taxon>
    </lineage>
</organism>
<dbReference type="PROSITE" id="PS50176">
    <property type="entry name" value="ARM_REPEAT"/>
    <property type="match status" value="1"/>
</dbReference>
<evidence type="ECO:0000256" key="5">
    <source>
        <dbReference type="ARBA" id="ARBA00022737"/>
    </source>
</evidence>
<dbReference type="CDD" id="cd09338">
    <property type="entry name" value="LIM3_Paxillin_like"/>
    <property type="match status" value="1"/>
</dbReference>
<dbReference type="OMA" id="SGAKERX"/>
<gene>
    <name evidence="15" type="ORF">XELAEV_18047841mg</name>
</gene>
<dbReference type="InterPro" id="IPR017305">
    <property type="entry name" value="Tgfb1i1/Leupaxin/TGFB1I1"/>
</dbReference>
<sequence>MEPEFKYNLFPLQVKKLGGIPVLVSILKSMCVDSIWNRVACALGNLALDAENSSIIHDSDALLADLQITTTPRCPVLLTDSPEKPQPAETRPPPPPYDPKTAMSNKTSHHETFPVDKDHLYSTVQKYPLPSVSPALGGGLCELDRLLNELNATQFNITDEIMSQFPTRDPNEQKAEAQKEAEKRALAASSATLELDRLMASLSDFHKQNTVSQEVEVPDSNKGSEEVFKPGDTEDPSSPRDTLDVPKALEDIPSPKSSEVMSTPGHMEVKIDQVNSDKVTASRLPDSVSGSKVPEATSVPRSDLDSMLVKLQSGLKQQGIETHSKGLCESCQRPIAGQVVTALGHTWHPEHFVCAHCHALIGTSNFFEKDGRPYCEKDYFMLYAPRCALCDLPIVQNMVTALGRTWHPEHFCCKICKKPIGEEGFHEKDGEQYCSDDYFRLFGAVCAGCTEAVKESYISALGGLWHPQCFVCHVCHTPFINGSFFEHEGLPLCETHYHSRRGSLCAGCEQPITGRCVAAMGKKFHPQHLSCTFCLRQLNKGTFREHDGKPYCQACYARLYG</sequence>
<protein>
    <recommendedName>
        <fullName evidence="14">LIM zinc-binding domain-containing protein</fullName>
    </recommendedName>
</protein>
<feature type="compositionally biased region" description="Basic and acidic residues" evidence="13">
    <location>
        <begin position="222"/>
        <end position="250"/>
    </location>
</feature>
<feature type="repeat" description="ARM" evidence="12">
    <location>
        <begin position="18"/>
        <end position="61"/>
    </location>
</feature>
<dbReference type="FunFam" id="2.10.110.10:FF:000008">
    <property type="entry name" value="Paxillin isoform 1"/>
    <property type="match status" value="1"/>
</dbReference>
<evidence type="ECO:0000313" key="15">
    <source>
        <dbReference type="EMBL" id="OCT61812.1"/>
    </source>
</evidence>
<evidence type="ECO:0000256" key="4">
    <source>
        <dbReference type="ARBA" id="ARBA00022723"/>
    </source>
</evidence>
<dbReference type="InterPro" id="IPR047075">
    <property type="entry name" value="Paxillin_TGFB1I1_LIM_dom1"/>
</dbReference>
<feature type="domain" description="LIM zinc-binding" evidence="14">
    <location>
        <begin position="444"/>
        <end position="503"/>
    </location>
</feature>
<evidence type="ECO:0000256" key="8">
    <source>
        <dbReference type="ARBA" id="ARBA00023038"/>
    </source>
</evidence>
<dbReference type="InterPro" id="IPR001781">
    <property type="entry name" value="Znf_LIM"/>
</dbReference>
<dbReference type="EMBL" id="CM004483">
    <property type="protein sequence ID" value="OCT61812.1"/>
    <property type="molecule type" value="Genomic_DNA"/>
</dbReference>
<dbReference type="PROSITE" id="PS50023">
    <property type="entry name" value="LIM_DOMAIN_2"/>
    <property type="match status" value="4"/>
</dbReference>
<feature type="domain" description="LIM zinc-binding" evidence="14">
    <location>
        <begin position="504"/>
        <end position="561"/>
    </location>
</feature>
<evidence type="ECO:0000256" key="3">
    <source>
        <dbReference type="ARBA" id="ARBA00022490"/>
    </source>
</evidence>
<accession>A0A974BW83</accession>
<evidence type="ECO:0000256" key="12">
    <source>
        <dbReference type="PROSITE-ProRule" id="PRU00259"/>
    </source>
</evidence>
<feature type="domain" description="LIM zinc-binding" evidence="14">
    <location>
        <begin position="326"/>
        <end position="385"/>
    </location>
</feature>
<dbReference type="CDD" id="cd09336">
    <property type="entry name" value="LIM1_Paxillin_like"/>
    <property type="match status" value="1"/>
</dbReference>
<evidence type="ECO:0000256" key="10">
    <source>
        <dbReference type="PIRNR" id="PIRNR037881"/>
    </source>
</evidence>
<dbReference type="FunFam" id="2.10.110.10:FF:000009">
    <property type="entry name" value="Paxillin isoform 1"/>
    <property type="match status" value="1"/>
</dbReference>
<dbReference type="CDD" id="cd09339">
    <property type="entry name" value="LIM4_Paxillin_like"/>
    <property type="match status" value="1"/>
</dbReference>
<comment type="subcellular location">
    <subcellularLocation>
        <location evidence="2">Cell junction</location>
        <location evidence="2">Focal adhesion</location>
    </subcellularLocation>
    <subcellularLocation>
        <location evidence="1">Cytoplasm</location>
        <location evidence="1">Cytoskeleton</location>
    </subcellularLocation>
</comment>
<dbReference type="SUPFAM" id="SSF57716">
    <property type="entry name" value="Glucocorticoid receptor-like (DNA-binding domain)"/>
    <property type="match status" value="5"/>
</dbReference>
<keyword evidence="4 11" id="KW-0479">Metal-binding</keyword>
<dbReference type="SMART" id="SM00132">
    <property type="entry name" value="LIM"/>
    <property type="match status" value="4"/>
</dbReference>
<evidence type="ECO:0000256" key="7">
    <source>
        <dbReference type="ARBA" id="ARBA00022949"/>
    </source>
</evidence>
<dbReference type="InterPro" id="IPR000225">
    <property type="entry name" value="Armadillo"/>
</dbReference>
<dbReference type="AlphaFoldDB" id="A0A974BW83"/>
<proteinExistence type="inferred from homology"/>
<dbReference type="GO" id="GO:0005856">
    <property type="term" value="C:cytoskeleton"/>
    <property type="evidence" value="ECO:0007669"/>
    <property type="project" value="UniProtKB-SubCell"/>
</dbReference>
<comment type="similarity">
    <text evidence="10">Belongs to the paxillin family.</text>
</comment>
<dbReference type="PROSITE" id="PS00478">
    <property type="entry name" value="LIM_DOMAIN_1"/>
    <property type="match status" value="3"/>
</dbReference>
<evidence type="ECO:0000256" key="1">
    <source>
        <dbReference type="ARBA" id="ARBA00004245"/>
    </source>
</evidence>
<feature type="domain" description="LIM zinc-binding" evidence="14">
    <location>
        <begin position="386"/>
        <end position="443"/>
    </location>
</feature>
<evidence type="ECO:0000256" key="13">
    <source>
        <dbReference type="SAM" id="MobiDB-lite"/>
    </source>
</evidence>
<evidence type="ECO:0000256" key="9">
    <source>
        <dbReference type="ARBA" id="ARBA00023212"/>
    </source>
</evidence>
<feature type="region of interest" description="Disordered" evidence="13">
    <location>
        <begin position="209"/>
        <end position="262"/>
    </location>
</feature>
<dbReference type="GO" id="GO:0046872">
    <property type="term" value="F:metal ion binding"/>
    <property type="evidence" value="ECO:0007669"/>
    <property type="project" value="UniProtKB-KW"/>
</dbReference>
<keyword evidence="3" id="KW-0963">Cytoplasm</keyword>
<keyword evidence="6 11" id="KW-0862">Zinc</keyword>
<dbReference type="Gene3D" id="2.10.110.10">
    <property type="entry name" value="Cysteine Rich Protein"/>
    <property type="match status" value="4"/>
</dbReference>
<evidence type="ECO:0000259" key="14">
    <source>
        <dbReference type="PROSITE" id="PS50023"/>
    </source>
</evidence>
<evidence type="ECO:0000256" key="6">
    <source>
        <dbReference type="ARBA" id="ARBA00022833"/>
    </source>
</evidence>
<keyword evidence="8 10" id="KW-0440">LIM domain</keyword>
<keyword evidence="7" id="KW-0965">Cell junction</keyword>
<evidence type="ECO:0000313" key="16">
    <source>
        <dbReference type="Proteomes" id="UP000694892"/>
    </source>
</evidence>
<feature type="region of interest" description="Disordered" evidence="13">
    <location>
        <begin position="75"/>
        <end position="112"/>
    </location>
</feature>
<dbReference type="PANTHER" id="PTHR24216">
    <property type="entry name" value="PAXILLIN-RELATED"/>
    <property type="match status" value="1"/>
</dbReference>
<dbReference type="PANTHER" id="PTHR24216:SF27">
    <property type="entry name" value="TRANSFORMING GROWTH FACTOR BETA-1-INDUCED TRANSCRIPT 1 PROTEIN"/>
    <property type="match status" value="1"/>
</dbReference>